<dbReference type="GO" id="GO:0004930">
    <property type="term" value="F:G protein-coupled receptor activity"/>
    <property type="evidence" value="ECO:0007669"/>
    <property type="project" value="UniProtKB-KW"/>
</dbReference>
<dbReference type="InParanoid" id="L5L425"/>
<dbReference type="InterPro" id="IPR017452">
    <property type="entry name" value="GPCR_Rhodpsn_7TM"/>
</dbReference>
<dbReference type="SUPFAM" id="SSF81321">
    <property type="entry name" value="Family A G protein-coupled receptor-like"/>
    <property type="match status" value="1"/>
</dbReference>
<evidence type="ECO:0000313" key="13">
    <source>
        <dbReference type="Proteomes" id="UP000010552"/>
    </source>
</evidence>
<keyword evidence="3" id="KW-1003">Cell membrane</keyword>
<dbReference type="EMBL" id="KB030331">
    <property type="protein sequence ID" value="ELK18372.1"/>
    <property type="molecule type" value="Genomic_DNA"/>
</dbReference>
<evidence type="ECO:0000256" key="9">
    <source>
        <dbReference type="ARBA" id="ARBA00023224"/>
    </source>
</evidence>
<evidence type="ECO:0000256" key="2">
    <source>
        <dbReference type="ARBA" id="ARBA00004651"/>
    </source>
</evidence>
<dbReference type="Proteomes" id="UP000010552">
    <property type="component" value="Unassembled WGS sequence"/>
</dbReference>
<keyword evidence="5 10" id="KW-1133">Transmembrane helix</keyword>
<dbReference type="PRINTS" id="PR00245">
    <property type="entry name" value="OLFACTORYR"/>
</dbReference>
<evidence type="ECO:0000256" key="3">
    <source>
        <dbReference type="ARBA" id="ARBA00022475"/>
    </source>
</evidence>
<dbReference type="STRING" id="9402.L5L425"/>
<feature type="transmembrane region" description="Helical" evidence="10">
    <location>
        <begin position="23"/>
        <end position="47"/>
    </location>
</feature>
<feature type="transmembrane region" description="Helical" evidence="10">
    <location>
        <begin position="140"/>
        <end position="162"/>
    </location>
</feature>
<keyword evidence="6" id="KW-0297">G-protein coupled receptor</keyword>
<comment type="subcellular location">
    <subcellularLocation>
        <location evidence="2">Cell membrane</location>
        <topology evidence="2">Multi-pass membrane protein</topology>
    </subcellularLocation>
</comment>
<organism evidence="12 13">
    <name type="scientific">Pteropus alecto</name>
    <name type="common">Black flying fox</name>
    <dbReference type="NCBI Taxonomy" id="9402"/>
    <lineage>
        <taxon>Eukaryota</taxon>
        <taxon>Metazoa</taxon>
        <taxon>Chordata</taxon>
        <taxon>Craniata</taxon>
        <taxon>Vertebrata</taxon>
        <taxon>Euteleostomi</taxon>
        <taxon>Mammalia</taxon>
        <taxon>Eutheria</taxon>
        <taxon>Laurasiatheria</taxon>
        <taxon>Chiroptera</taxon>
        <taxon>Yinpterochiroptera</taxon>
        <taxon>Pteropodoidea</taxon>
        <taxon>Pteropodidae</taxon>
        <taxon>Pteropodinae</taxon>
        <taxon>Pteropus</taxon>
    </lineage>
</organism>
<keyword evidence="9" id="KW-0807">Transducer</keyword>
<name>L5L425_PTEAL</name>
<dbReference type="GO" id="GO:0004984">
    <property type="term" value="F:olfactory receptor activity"/>
    <property type="evidence" value="ECO:0007669"/>
    <property type="project" value="InterPro"/>
</dbReference>
<keyword evidence="13" id="KW-1185">Reference proteome</keyword>
<protein>
    <submittedName>
        <fullName evidence="12">Olfactory receptor-like protein OLF4</fullName>
    </submittedName>
</protein>
<feature type="domain" description="G-protein coupled receptors family 1 profile" evidence="11">
    <location>
        <begin position="41"/>
        <end position="286"/>
    </location>
</feature>
<evidence type="ECO:0000313" key="12">
    <source>
        <dbReference type="EMBL" id="ELK18372.1"/>
    </source>
</evidence>
<keyword evidence="4 10" id="KW-0812">Transmembrane</keyword>
<dbReference type="AlphaFoldDB" id="L5L425"/>
<evidence type="ECO:0000256" key="5">
    <source>
        <dbReference type="ARBA" id="ARBA00022989"/>
    </source>
</evidence>
<dbReference type="Gene3D" id="1.20.1070.10">
    <property type="entry name" value="Rhodopsin 7-helix transmembrane proteins"/>
    <property type="match status" value="1"/>
</dbReference>
<dbReference type="PROSITE" id="PS50262">
    <property type="entry name" value="G_PROTEIN_RECEP_F1_2"/>
    <property type="match status" value="1"/>
</dbReference>
<dbReference type="FunFam" id="1.20.1070.10:FF:000015">
    <property type="entry name" value="Olfactory receptor"/>
    <property type="match status" value="1"/>
</dbReference>
<feature type="transmembrane region" description="Helical" evidence="10">
    <location>
        <begin position="116"/>
        <end position="134"/>
    </location>
</feature>
<evidence type="ECO:0000256" key="7">
    <source>
        <dbReference type="ARBA" id="ARBA00023136"/>
    </source>
</evidence>
<gene>
    <name evidence="12" type="ORF">PAL_GLEAN10000255</name>
</gene>
<feature type="transmembrane region" description="Helical" evidence="10">
    <location>
        <begin position="91"/>
        <end position="109"/>
    </location>
</feature>
<accession>L5L425</accession>
<dbReference type="InterPro" id="IPR000276">
    <property type="entry name" value="GPCR_Rhodpsn"/>
</dbReference>
<reference evidence="13" key="1">
    <citation type="journal article" date="2013" name="Science">
        <title>Comparative analysis of bat genomes provides insight into the evolution of flight and immunity.</title>
        <authorList>
            <person name="Zhang G."/>
            <person name="Cowled C."/>
            <person name="Shi Z."/>
            <person name="Huang Z."/>
            <person name="Bishop-Lilly K.A."/>
            <person name="Fang X."/>
            <person name="Wynne J.W."/>
            <person name="Xiong Z."/>
            <person name="Baker M.L."/>
            <person name="Zhao W."/>
            <person name="Tachedjian M."/>
            <person name="Zhu Y."/>
            <person name="Zhou P."/>
            <person name="Jiang X."/>
            <person name="Ng J."/>
            <person name="Yang L."/>
            <person name="Wu L."/>
            <person name="Xiao J."/>
            <person name="Feng Y."/>
            <person name="Chen Y."/>
            <person name="Sun X."/>
            <person name="Zhang Y."/>
            <person name="Marsh G.A."/>
            <person name="Crameri G."/>
            <person name="Broder C.C."/>
            <person name="Frey K.G."/>
            <person name="Wang L.F."/>
            <person name="Wang J."/>
        </authorList>
    </citation>
    <scope>NUCLEOTIDE SEQUENCE [LARGE SCALE GENOMIC DNA]</scope>
</reference>
<evidence type="ECO:0000259" key="11">
    <source>
        <dbReference type="PROSITE" id="PS50262"/>
    </source>
</evidence>
<proteinExistence type="predicted"/>
<evidence type="ECO:0000256" key="10">
    <source>
        <dbReference type="SAM" id="Phobius"/>
    </source>
</evidence>
<evidence type="ECO:0000256" key="4">
    <source>
        <dbReference type="ARBA" id="ARBA00022692"/>
    </source>
</evidence>
<dbReference type="eggNOG" id="ENOG502RTYS">
    <property type="taxonomic scope" value="Eukaryota"/>
</dbReference>
<dbReference type="PANTHER" id="PTHR48001">
    <property type="entry name" value="OLFACTORY RECEPTOR"/>
    <property type="match status" value="1"/>
</dbReference>
<dbReference type="PRINTS" id="PR00237">
    <property type="entry name" value="GPCRRHODOPSN"/>
</dbReference>
<evidence type="ECO:0000256" key="8">
    <source>
        <dbReference type="ARBA" id="ARBA00023170"/>
    </source>
</evidence>
<feature type="transmembrane region" description="Helical" evidence="10">
    <location>
        <begin position="59"/>
        <end position="79"/>
    </location>
</feature>
<dbReference type="InterPro" id="IPR000725">
    <property type="entry name" value="Olfact_rcpt"/>
</dbReference>
<evidence type="ECO:0000256" key="6">
    <source>
        <dbReference type="ARBA" id="ARBA00023040"/>
    </source>
</evidence>
<comment type="function">
    <text evidence="1">Putative odorant or sperm cell receptor.</text>
</comment>
<dbReference type="GO" id="GO:0005886">
    <property type="term" value="C:plasma membrane"/>
    <property type="evidence" value="ECO:0007669"/>
    <property type="project" value="UniProtKB-SubCell"/>
</dbReference>
<keyword evidence="7 10" id="KW-0472">Membrane</keyword>
<sequence>MEPRNLTRDSEFLLLGLPEEPELQLFIFGLFLSMYLNTVSGILLIILAISSDSHLHTPMYFFLSNLPLTDICFTSTIVPKMLVNVLTQSRVVTYVGSITMYIFLLFAMLDDFLLTMMAYDCFVAIYPLFYIVIMNPRLCGLLLLVSWIMNALYSLLQSLMVLRLSCKDLKIPHFFCELNQMIQLACSENFLNNMLMHFVTVLLSGSPLTEIFYSHCQIIFCICGIASAQGKYKASTCESHFSVVALFYCTGLGVYLSSAATHSSHSSTVASVMSTVVTPMLNPFIYNLRNKVIKAALNKFFGMVNTQGIIFWASRYSHD</sequence>
<dbReference type="KEGG" id="pale:102879043"/>
<dbReference type="Pfam" id="PF13853">
    <property type="entry name" value="7tm_4"/>
    <property type="match status" value="1"/>
</dbReference>
<keyword evidence="8 12" id="KW-0675">Receptor</keyword>
<evidence type="ECO:0000256" key="1">
    <source>
        <dbReference type="ARBA" id="ARBA00003929"/>
    </source>
</evidence>